<comment type="caution">
    <text evidence="1">The sequence shown here is derived from an EMBL/GenBank/DDBJ whole genome shotgun (WGS) entry which is preliminary data.</text>
</comment>
<proteinExistence type="predicted"/>
<protein>
    <recommendedName>
        <fullName evidence="3">SUKH-3 immunity protein of toxin-antitoxin system</fullName>
    </recommendedName>
</protein>
<dbReference type="EMBL" id="BMOR01000001">
    <property type="protein sequence ID" value="GGN29189.1"/>
    <property type="molecule type" value="Genomic_DNA"/>
</dbReference>
<sequence length="144" mass="15813">MTTPTFSTFPLPLPEDRWPEVRRVAETFLHTHGAGPLEVMLGFCTPDHPEAADGGFNANMITLDDFPAVMQDYLDHGFSFGDHDLFLTVTGDRPFTIQYCHEGDLHFSSDDADLTAAFRAALADIGVDLRPVRPYAPDASGQVS</sequence>
<organism evidence="1 2">
    <name type="scientific">Deinococcus daejeonensis</name>
    <dbReference type="NCBI Taxonomy" id="1007098"/>
    <lineage>
        <taxon>Bacteria</taxon>
        <taxon>Thermotogati</taxon>
        <taxon>Deinococcota</taxon>
        <taxon>Deinococci</taxon>
        <taxon>Deinococcales</taxon>
        <taxon>Deinococcaceae</taxon>
        <taxon>Deinococcus</taxon>
    </lineage>
</organism>
<gene>
    <name evidence="1" type="ORF">GCM10010842_03490</name>
</gene>
<name>A0ABQ2IVV8_9DEIO</name>
<dbReference type="Proteomes" id="UP000645517">
    <property type="component" value="Unassembled WGS sequence"/>
</dbReference>
<keyword evidence="2" id="KW-1185">Reference proteome</keyword>
<evidence type="ECO:0000313" key="1">
    <source>
        <dbReference type="EMBL" id="GGN29189.1"/>
    </source>
</evidence>
<evidence type="ECO:0008006" key="3">
    <source>
        <dbReference type="Google" id="ProtNLM"/>
    </source>
</evidence>
<accession>A0ABQ2IVV8</accession>
<evidence type="ECO:0000313" key="2">
    <source>
        <dbReference type="Proteomes" id="UP000645517"/>
    </source>
</evidence>
<reference evidence="2" key="1">
    <citation type="journal article" date="2019" name="Int. J. Syst. Evol. Microbiol.">
        <title>The Global Catalogue of Microorganisms (GCM) 10K type strain sequencing project: providing services to taxonomists for standard genome sequencing and annotation.</title>
        <authorList>
            <consortium name="The Broad Institute Genomics Platform"/>
            <consortium name="The Broad Institute Genome Sequencing Center for Infectious Disease"/>
            <person name="Wu L."/>
            <person name="Ma J."/>
        </authorList>
    </citation>
    <scope>NUCLEOTIDE SEQUENCE [LARGE SCALE GENOMIC DNA]</scope>
    <source>
        <strain evidence="2">JCM 16918</strain>
    </source>
</reference>